<dbReference type="AlphaFoldDB" id="A0A0S2HWJ4"/>
<organism evidence="1 2">
    <name type="scientific">Salinivirga cyanobacteriivorans</name>
    <dbReference type="NCBI Taxonomy" id="1307839"/>
    <lineage>
        <taxon>Bacteria</taxon>
        <taxon>Pseudomonadati</taxon>
        <taxon>Bacteroidota</taxon>
        <taxon>Bacteroidia</taxon>
        <taxon>Bacteroidales</taxon>
        <taxon>Salinivirgaceae</taxon>
        <taxon>Salinivirga</taxon>
    </lineage>
</organism>
<accession>A0A0S2HWJ4</accession>
<evidence type="ECO:0000313" key="2">
    <source>
        <dbReference type="Proteomes" id="UP000064893"/>
    </source>
</evidence>
<name>A0A0S2HWJ4_9BACT</name>
<reference evidence="1 2" key="1">
    <citation type="submission" date="2015-11" db="EMBL/GenBank/DDBJ databases">
        <title>Description and complete genome sequence of a novel strain predominating in hypersaline microbial mats and representing a new family of the Bacteriodetes phylum.</title>
        <authorList>
            <person name="Spring S."/>
            <person name="Bunk B."/>
            <person name="Sproer C."/>
            <person name="Klenk H.-P."/>
        </authorList>
    </citation>
    <scope>NUCLEOTIDE SEQUENCE [LARGE SCALE GENOMIC DNA]</scope>
    <source>
        <strain evidence="1 2">L21-Spi-D4</strain>
    </source>
</reference>
<dbReference type="Proteomes" id="UP000064893">
    <property type="component" value="Chromosome"/>
</dbReference>
<dbReference type="KEGG" id="blq:L21SP5_00784"/>
<keyword evidence="2" id="KW-1185">Reference proteome</keyword>
<evidence type="ECO:0000313" key="1">
    <source>
        <dbReference type="EMBL" id="ALO14455.1"/>
    </source>
</evidence>
<protein>
    <submittedName>
        <fullName evidence="1">Uncharacterized protein</fullName>
    </submittedName>
</protein>
<dbReference type="EMBL" id="CP013118">
    <property type="protein sequence ID" value="ALO14455.1"/>
    <property type="molecule type" value="Genomic_DNA"/>
</dbReference>
<gene>
    <name evidence="1" type="ORF">L21SP5_00784</name>
</gene>
<sequence>MYVFTVFREIFSSSPILDISVILPPHFGHIDPPCSIRSKNRFYDKFTVFFSDFLLLILNDVMCGLTDLK</sequence>
<proteinExistence type="predicted"/>